<dbReference type="InterPro" id="IPR045229">
    <property type="entry name" value="TPP_enz"/>
</dbReference>
<dbReference type="GO" id="GO:0009097">
    <property type="term" value="P:isoleucine biosynthetic process"/>
    <property type="evidence" value="ECO:0007669"/>
    <property type="project" value="TreeGrafter"/>
</dbReference>
<evidence type="ECO:0000259" key="6">
    <source>
        <dbReference type="Pfam" id="PF02776"/>
    </source>
</evidence>
<evidence type="ECO:0000259" key="5">
    <source>
        <dbReference type="Pfam" id="PF02775"/>
    </source>
</evidence>
<dbReference type="GO" id="GO:0030976">
    <property type="term" value="F:thiamine pyrophosphate binding"/>
    <property type="evidence" value="ECO:0007669"/>
    <property type="project" value="InterPro"/>
</dbReference>
<dbReference type="Proteomes" id="UP000671879">
    <property type="component" value="Chromosome"/>
</dbReference>
<dbReference type="Pfam" id="PF02776">
    <property type="entry name" value="TPP_enzyme_N"/>
    <property type="match status" value="1"/>
</dbReference>
<proteinExistence type="inferred from homology"/>
<dbReference type="PANTHER" id="PTHR18968:SF13">
    <property type="entry name" value="ACETOLACTATE SYNTHASE CATALYTIC SUBUNIT, MITOCHONDRIAL"/>
    <property type="match status" value="1"/>
</dbReference>
<dbReference type="PANTHER" id="PTHR18968">
    <property type="entry name" value="THIAMINE PYROPHOSPHATE ENZYMES"/>
    <property type="match status" value="1"/>
</dbReference>
<dbReference type="GO" id="GO:0003984">
    <property type="term" value="F:acetolactate synthase activity"/>
    <property type="evidence" value="ECO:0007669"/>
    <property type="project" value="TreeGrafter"/>
</dbReference>
<reference evidence="8" key="1">
    <citation type="submission" date="2021-04" db="EMBL/GenBank/DDBJ databases">
        <title>A novel Synergistetes isolate from a pyrite-forming mixed culture.</title>
        <authorList>
            <person name="Bunk B."/>
            <person name="Sproer C."/>
            <person name="Spring S."/>
            <person name="Pester M."/>
        </authorList>
    </citation>
    <scope>NUCLEOTIDE SEQUENCE [LARGE SCALE GENOMIC DNA]</scope>
    <source>
        <strain evidence="8">J.5.4.2-T.3.5.2</strain>
    </source>
</reference>
<dbReference type="InterPro" id="IPR012001">
    <property type="entry name" value="Thiamin_PyroP_enz_TPP-bd_dom"/>
</dbReference>
<dbReference type="SUPFAM" id="SSF52467">
    <property type="entry name" value="DHS-like NAD/FAD-binding domain"/>
    <property type="match status" value="1"/>
</dbReference>
<dbReference type="RefSeq" id="WP_274373314.1">
    <property type="nucleotide sequence ID" value="NZ_CP072943.1"/>
</dbReference>
<dbReference type="InterPro" id="IPR011766">
    <property type="entry name" value="TPP_enzyme_TPP-bd"/>
</dbReference>
<evidence type="ECO:0000256" key="3">
    <source>
        <dbReference type="RuleBase" id="RU362132"/>
    </source>
</evidence>
<protein>
    <submittedName>
        <fullName evidence="7">Thiamine pyrophosphate-binding protein</fullName>
    </submittedName>
</protein>
<keyword evidence="2 3" id="KW-0786">Thiamine pyrophosphate</keyword>
<dbReference type="SUPFAM" id="SSF52518">
    <property type="entry name" value="Thiamin diphosphate-binding fold (THDP-binding)"/>
    <property type="match status" value="2"/>
</dbReference>
<sequence length="573" mass="61355">MNVSRAILTLLRDYGVTDVFGLPGETTLALYREWESFEGIAYHMSRDERSCVFMADGYAKATGKVGVCEGPSVGATHMAPGVTEAYKACLPLIVMTSDVPLSAEKKNMLTGFDQTALFQGICKESLTAHDPCEVPHLLRRAFRVATTGRPGPVHLRLPSDVLEGDVDDAEVWSQPRFGTFPSIPFRPGDDDIALAAERLRGARRPVMVCGQGALHSGAWKEVRALAERLAMPVGTTINGKGIFPETHPLSIGVIGARGGRCWSNAFVCDADVVLFVGSSTDSAGTAGWKIPSPRSNQAFIQIDAGGEELGNNYDALPLYGDAGLTLAALTEALHDVVPERGSWLEAIEAGWDDQARRTKTFLADRGEEACSLAVVEALKRTVAEGAFYAVDPGLCAVYSAAFLRLEEAGRRMAYNFAMGALGYAIPAAIGARFGVDPSRPVVALVGDGSFGFAAGELETAARLGTKILFVVFDNSTFGWIRGTEFVHRSEKLEGSFGRFTDFRPVDYVKVAEGFGLEAHRVTRASELDDTLSRCLRAQGPCLVAVSVEAEDGLLPPVPGWADCAAGQGMDNLY</sequence>
<evidence type="ECO:0000313" key="8">
    <source>
        <dbReference type="Proteomes" id="UP000671879"/>
    </source>
</evidence>
<dbReference type="CDD" id="cd00568">
    <property type="entry name" value="TPP_enzymes"/>
    <property type="match status" value="1"/>
</dbReference>
<dbReference type="GO" id="GO:0005948">
    <property type="term" value="C:acetolactate synthase complex"/>
    <property type="evidence" value="ECO:0007669"/>
    <property type="project" value="TreeGrafter"/>
</dbReference>
<dbReference type="GO" id="GO:0050660">
    <property type="term" value="F:flavin adenine dinucleotide binding"/>
    <property type="evidence" value="ECO:0007669"/>
    <property type="project" value="TreeGrafter"/>
</dbReference>
<organism evidence="7 8">
    <name type="scientific">Aminithiophilus ramosus</name>
    <dbReference type="NCBI Taxonomy" id="3029084"/>
    <lineage>
        <taxon>Bacteria</taxon>
        <taxon>Thermotogati</taxon>
        <taxon>Synergistota</taxon>
        <taxon>Synergistia</taxon>
        <taxon>Synergistales</taxon>
        <taxon>Aminithiophilaceae</taxon>
        <taxon>Aminithiophilus</taxon>
    </lineage>
</organism>
<dbReference type="Gene3D" id="3.40.50.970">
    <property type="match status" value="2"/>
</dbReference>
<evidence type="ECO:0000313" key="7">
    <source>
        <dbReference type="EMBL" id="QTX32103.1"/>
    </source>
</evidence>
<dbReference type="KEGG" id="aram:KAR29_12450"/>
<dbReference type="Pfam" id="PF02775">
    <property type="entry name" value="TPP_enzyme_C"/>
    <property type="match status" value="1"/>
</dbReference>
<evidence type="ECO:0000256" key="2">
    <source>
        <dbReference type="ARBA" id="ARBA00023052"/>
    </source>
</evidence>
<name>A0A9Q7ABR5_9BACT</name>
<dbReference type="GO" id="GO:0000287">
    <property type="term" value="F:magnesium ion binding"/>
    <property type="evidence" value="ECO:0007669"/>
    <property type="project" value="InterPro"/>
</dbReference>
<feature type="domain" description="Thiamine pyrophosphate enzyme N-terminal TPP-binding" evidence="6">
    <location>
        <begin position="1"/>
        <end position="117"/>
    </location>
</feature>
<evidence type="ECO:0000259" key="4">
    <source>
        <dbReference type="Pfam" id="PF00205"/>
    </source>
</evidence>
<comment type="similarity">
    <text evidence="1 3">Belongs to the TPP enzyme family.</text>
</comment>
<feature type="domain" description="Thiamine pyrophosphate enzyme central" evidence="4">
    <location>
        <begin position="193"/>
        <end position="329"/>
    </location>
</feature>
<dbReference type="InterPro" id="IPR012000">
    <property type="entry name" value="Thiamin_PyroP_enz_cen_dom"/>
</dbReference>
<dbReference type="CDD" id="cd07035">
    <property type="entry name" value="TPP_PYR_POX_like"/>
    <property type="match status" value="1"/>
</dbReference>
<dbReference type="GO" id="GO:0009099">
    <property type="term" value="P:L-valine biosynthetic process"/>
    <property type="evidence" value="ECO:0007669"/>
    <property type="project" value="TreeGrafter"/>
</dbReference>
<keyword evidence="8" id="KW-1185">Reference proteome</keyword>
<feature type="domain" description="Thiamine pyrophosphate enzyme TPP-binding" evidence="5">
    <location>
        <begin position="392"/>
        <end position="545"/>
    </location>
</feature>
<dbReference type="AlphaFoldDB" id="A0A9Q7ABR5"/>
<accession>A0A9Q7ABR5</accession>
<dbReference type="Gene3D" id="3.40.50.1220">
    <property type="entry name" value="TPP-binding domain"/>
    <property type="match status" value="1"/>
</dbReference>
<evidence type="ECO:0000256" key="1">
    <source>
        <dbReference type="ARBA" id="ARBA00007812"/>
    </source>
</evidence>
<dbReference type="InterPro" id="IPR029061">
    <property type="entry name" value="THDP-binding"/>
</dbReference>
<dbReference type="InterPro" id="IPR029035">
    <property type="entry name" value="DHS-like_NAD/FAD-binding_dom"/>
</dbReference>
<dbReference type="Pfam" id="PF00205">
    <property type="entry name" value="TPP_enzyme_M"/>
    <property type="match status" value="1"/>
</dbReference>
<dbReference type="EMBL" id="CP072943">
    <property type="protein sequence ID" value="QTX32103.1"/>
    <property type="molecule type" value="Genomic_DNA"/>
</dbReference>
<gene>
    <name evidence="7" type="ORF">KAR29_12450</name>
</gene>